<proteinExistence type="inferred from homology"/>
<dbReference type="InterPro" id="IPR005770">
    <property type="entry name" value="PhnD"/>
</dbReference>
<organism evidence="3 4">
    <name type="scientific">Phenylobacterium montanum</name>
    <dbReference type="NCBI Taxonomy" id="2823693"/>
    <lineage>
        <taxon>Bacteria</taxon>
        <taxon>Pseudomonadati</taxon>
        <taxon>Pseudomonadota</taxon>
        <taxon>Alphaproteobacteria</taxon>
        <taxon>Caulobacterales</taxon>
        <taxon>Caulobacteraceae</taxon>
        <taxon>Phenylobacterium</taxon>
    </lineage>
</organism>
<evidence type="ECO:0000313" key="4">
    <source>
        <dbReference type="Proteomes" id="UP000676409"/>
    </source>
</evidence>
<comment type="similarity">
    <text evidence="1">Belongs to the phosphate/phosphite/phosphonate binding protein family.</text>
</comment>
<dbReference type="PANTHER" id="PTHR35841">
    <property type="entry name" value="PHOSPHONATES-BINDING PERIPLASMIC PROTEIN"/>
    <property type="match status" value="1"/>
</dbReference>
<name>A0A975FY59_9CAUL</name>
<accession>A0A975FY59</accession>
<gene>
    <name evidence="3" type="primary">phnD</name>
    <name evidence="3" type="ORF">KCG34_21685</name>
</gene>
<dbReference type="PANTHER" id="PTHR35841:SF1">
    <property type="entry name" value="PHOSPHONATES-BINDING PERIPLASMIC PROTEIN"/>
    <property type="match status" value="1"/>
</dbReference>
<dbReference type="Pfam" id="PF12974">
    <property type="entry name" value="Phosphonate-bd"/>
    <property type="match status" value="1"/>
</dbReference>
<reference evidence="3" key="1">
    <citation type="submission" date="2021-04" db="EMBL/GenBank/DDBJ databases">
        <title>The complete genome sequence of Caulobacter sp. S6.</title>
        <authorList>
            <person name="Tang Y."/>
            <person name="Ouyang W."/>
            <person name="Liu Q."/>
            <person name="Huang B."/>
            <person name="Guo Z."/>
            <person name="Lei P."/>
        </authorList>
    </citation>
    <scope>NUCLEOTIDE SEQUENCE</scope>
    <source>
        <strain evidence="3">S6</strain>
    </source>
</reference>
<protein>
    <submittedName>
        <fullName evidence="3">Phosphate/phosphite/phosphonate ABC transporter substrate-binding protein</fullName>
    </submittedName>
</protein>
<dbReference type="AlphaFoldDB" id="A0A975FY59"/>
<dbReference type="GO" id="GO:0043190">
    <property type="term" value="C:ATP-binding cassette (ABC) transporter complex"/>
    <property type="evidence" value="ECO:0007669"/>
    <property type="project" value="InterPro"/>
</dbReference>
<dbReference type="NCBIfam" id="TIGR01098">
    <property type="entry name" value="3A0109s03R"/>
    <property type="match status" value="1"/>
</dbReference>
<dbReference type="GO" id="GO:0055085">
    <property type="term" value="P:transmembrane transport"/>
    <property type="evidence" value="ECO:0007669"/>
    <property type="project" value="InterPro"/>
</dbReference>
<dbReference type="PROSITE" id="PS51257">
    <property type="entry name" value="PROKAR_LIPOPROTEIN"/>
    <property type="match status" value="1"/>
</dbReference>
<keyword evidence="2" id="KW-0732">Signal</keyword>
<sequence>MIRKALLAALTAAALVAGCAKKEPDQVINFSILSAEDQTSMSKVWQPLLDDLHAQTGLTIKPFFASNYTALIEAMRFNQVQVGWFSALPTLEAVNRADADVLARVITQGGQGVYQSVIIVKKGSGITLPDVLQCGKRYNFGIGDARSTSGTLAPMAYVFIPNKIEPNDCFKVVRSASHQSNLFSVANGVLDVATNNTVGLLFAHRENPELADKVQVIWSSPLLPESSIVARRDLDPKVQAKLKAFFLNYGKAAGAEGEHERAVLKGLDYAGFANAGADYLDPIREMDASQALYDARKSGDAGKIAAAQKAYDAVEAQVAAHKAAARDAGPATS</sequence>
<keyword evidence="4" id="KW-1185">Reference proteome</keyword>
<dbReference type="Gene3D" id="3.40.190.10">
    <property type="entry name" value="Periplasmic binding protein-like II"/>
    <property type="match status" value="2"/>
</dbReference>
<dbReference type="RefSeq" id="WP_211937680.1">
    <property type="nucleotide sequence ID" value="NZ_CP073078.1"/>
</dbReference>
<dbReference type="EMBL" id="CP073078">
    <property type="protein sequence ID" value="QUD87628.1"/>
    <property type="molecule type" value="Genomic_DNA"/>
</dbReference>
<evidence type="ECO:0000256" key="2">
    <source>
        <dbReference type="ARBA" id="ARBA00022729"/>
    </source>
</evidence>
<dbReference type="KEGG" id="caul:KCG34_21685"/>
<dbReference type="Proteomes" id="UP000676409">
    <property type="component" value="Chromosome"/>
</dbReference>
<dbReference type="SUPFAM" id="SSF53850">
    <property type="entry name" value="Periplasmic binding protein-like II"/>
    <property type="match status" value="1"/>
</dbReference>
<evidence type="ECO:0000256" key="1">
    <source>
        <dbReference type="ARBA" id="ARBA00007162"/>
    </source>
</evidence>
<evidence type="ECO:0000313" key="3">
    <source>
        <dbReference type="EMBL" id="QUD87628.1"/>
    </source>
</evidence>